<evidence type="ECO:0000313" key="15">
    <source>
        <dbReference type="Proteomes" id="UP000183508"/>
    </source>
</evidence>
<evidence type="ECO:0000259" key="13">
    <source>
        <dbReference type="Pfam" id="PF18075"/>
    </source>
</evidence>
<dbReference type="PANTHER" id="PTHR47755">
    <property type="entry name" value="CELL DIVISION PROTEIN FTSX"/>
    <property type="match status" value="1"/>
</dbReference>
<keyword evidence="5 10" id="KW-0132">Cell division</keyword>
<evidence type="ECO:0000256" key="10">
    <source>
        <dbReference type="PIRNR" id="PIRNR003097"/>
    </source>
</evidence>
<evidence type="ECO:0000256" key="6">
    <source>
        <dbReference type="ARBA" id="ARBA00022692"/>
    </source>
</evidence>
<evidence type="ECO:0000256" key="2">
    <source>
        <dbReference type="ARBA" id="ARBA00007379"/>
    </source>
</evidence>
<dbReference type="Gene3D" id="3.30.70.3040">
    <property type="match status" value="1"/>
</dbReference>
<dbReference type="Pfam" id="PF02687">
    <property type="entry name" value="FtsX"/>
    <property type="match status" value="1"/>
</dbReference>
<keyword evidence="7 11" id="KW-1133">Transmembrane helix</keyword>
<gene>
    <name evidence="14" type="ORF">SAMN05421543_11314</name>
</gene>
<dbReference type="EMBL" id="FPBV01000013">
    <property type="protein sequence ID" value="SFU91122.1"/>
    <property type="molecule type" value="Genomic_DNA"/>
</dbReference>
<dbReference type="eggNOG" id="COG2177">
    <property type="taxonomic scope" value="Bacteria"/>
</dbReference>
<keyword evidence="9 10" id="KW-0131">Cell cycle</keyword>
<dbReference type="GO" id="GO:0051301">
    <property type="term" value="P:cell division"/>
    <property type="evidence" value="ECO:0007669"/>
    <property type="project" value="UniProtKB-KW"/>
</dbReference>
<feature type="transmembrane region" description="Helical" evidence="11">
    <location>
        <begin position="226"/>
        <end position="248"/>
    </location>
</feature>
<evidence type="ECO:0000256" key="9">
    <source>
        <dbReference type="ARBA" id="ARBA00023306"/>
    </source>
</evidence>
<dbReference type="InterPro" id="IPR040690">
    <property type="entry name" value="FtsX_ECD"/>
</dbReference>
<dbReference type="PIRSF" id="PIRSF003097">
    <property type="entry name" value="FtsX"/>
    <property type="match status" value="1"/>
</dbReference>
<evidence type="ECO:0000313" key="14">
    <source>
        <dbReference type="EMBL" id="SFU91122.1"/>
    </source>
</evidence>
<evidence type="ECO:0000256" key="4">
    <source>
        <dbReference type="ARBA" id="ARBA00022475"/>
    </source>
</evidence>
<organism evidence="14 15">
    <name type="scientific">Alicyclobacillus macrosporangiidus</name>
    <dbReference type="NCBI Taxonomy" id="392015"/>
    <lineage>
        <taxon>Bacteria</taxon>
        <taxon>Bacillati</taxon>
        <taxon>Bacillota</taxon>
        <taxon>Bacilli</taxon>
        <taxon>Bacillales</taxon>
        <taxon>Alicyclobacillaceae</taxon>
        <taxon>Alicyclobacillus</taxon>
    </lineage>
</organism>
<keyword evidence="6 11" id="KW-0812">Transmembrane</keyword>
<dbReference type="InterPro" id="IPR004513">
    <property type="entry name" value="FtsX"/>
</dbReference>
<dbReference type="STRING" id="392015.SAMN05421543_11314"/>
<dbReference type="OrthoDB" id="9812531at2"/>
<evidence type="ECO:0000256" key="7">
    <source>
        <dbReference type="ARBA" id="ARBA00022989"/>
    </source>
</evidence>
<feature type="domain" description="FtsX extracellular" evidence="13">
    <location>
        <begin position="59"/>
        <end position="153"/>
    </location>
</feature>
<dbReference type="InterPro" id="IPR058204">
    <property type="entry name" value="FtsX_firmicutes-type"/>
</dbReference>
<keyword evidence="4 10" id="KW-1003">Cell membrane</keyword>
<dbReference type="PANTHER" id="PTHR47755:SF1">
    <property type="entry name" value="CELL DIVISION PROTEIN FTSX"/>
    <property type="match status" value="1"/>
</dbReference>
<protein>
    <recommendedName>
        <fullName evidence="3 10">Cell division protein FtsX</fullName>
    </recommendedName>
</protein>
<keyword evidence="15" id="KW-1185">Reference proteome</keyword>
<name>A0A1I7K132_9BACL</name>
<reference evidence="15" key="1">
    <citation type="submission" date="2016-10" db="EMBL/GenBank/DDBJ databases">
        <authorList>
            <person name="Varghese N."/>
        </authorList>
    </citation>
    <scope>NUCLEOTIDE SEQUENCE [LARGE SCALE GENOMIC DNA]</scope>
    <source>
        <strain evidence="15">DSM 17980</strain>
    </source>
</reference>
<evidence type="ECO:0000256" key="11">
    <source>
        <dbReference type="SAM" id="Phobius"/>
    </source>
</evidence>
<evidence type="ECO:0000256" key="5">
    <source>
        <dbReference type="ARBA" id="ARBA00022618"/>
    </source>
</evidence>
<proteinExistence type="inferred from homology"/>
<evidence type="ECO:0000259" key="12">
    <source>
        <dbReference type="Pfam" id="PF02687"/>
    </source>
</evidence>
<feature type="transmembrane region" description="Helical" evidence="11">
    <location>
        <begin position="21"/>
        <end position="46"/>
    </location>
</feature>
<dbReference type="GO" id="GO:0005886">
    <property type="term" value="C:plasma membrane"/>
    <property type="evidence" value="ECO:0007669"/>
    <property type="project" value="UniProtKB-SubCell"/>
</dbReference>
<keyword evidence="8 10" id="KW-0472">Membrane</keyword>
<dbReference type="AlphaFoldDB" id="A0A1I7K132"/>
<accession>A0A1I7K132</accession>
<feature type="domain" description="ABC3 transporter permease C-terminal" evidence="12">
    <location>
        <begin position="176"/>
        <end position="297"/>
    </location>
</feature>
<evidence type="ECO:0000256" key="3">
    <source>
        <dbReference type="ARBA" id="ARBA00021907"/>
    </source>
</evidence>
<comment type="subcellular location">
    <subcellularLocation>
        <location evidence="1">Cell membrane</location>
        <topology evidence="1">Multi-pass membrane protein</topology>
    </subcellularLocation>
</comment>
<feature type="transmembrane region" description="Helical" evidence="11">
    <location>
        <begin position="268"/>
        <end position="292"/>
    </location>
</feature>
<evidence type="ECO:0000256" key="1">
    <source>
        <dbReference type="ARBA" id="ARBA00004651"/>
    </source>
</evidence>
<dbReference type="InterPro" id="IPR003838">
    <property type="entry name" value="ABC3_permease_C"/>
</dbReference>
<comment type="function">
    <text evidence="10">Part of the ABC transporter FtsEX involved in asymmetric cellular division facilitating the initiation of sporulation.</text>
</comment>
<dbReference type="RefSeq" id="WP_074953307.1">
    <property type="nucleotide sequence ID" value="NZ_FPBV01000013.1"/>
</dbReference>
<dbReference type="Pfam" id="PF18075">
    <property type="entry name" value="FtsX_ECD"/>
    <property type="match status" value="1"/>
</dbReference>
<dbReference type="Proteomes" id="UP000183508">
    <property type="component" value="Unassembled WGS sequence"/>
</dbReference>
<dbReference type="NCBIfam" id="NF038347">
    <property type="entry name" value="FtsX_Gpos"/>
    <property type="match status" value="1"/>
</dbReference>
<comment type="similarity">
    <text evidence="2 10">Belongs to the ABC-4 integral membrane protein family. FtsX subfamily.</text>
</comment>
<feature type="transmembrane region" description="Helical" evidence="11">
    <location>
        <begin position="173"/>
        <end position="193"/>
    </location>
</feature>
<evidence type="ECO:0000256" key="8">
    <source>
        <dbReference type="ARBA" id="ARBA00023136"/>
    </source>
</evidence>
<sequence length="298" mass="33152">MTIRMMGRHLREGFKNLLRNGWMTFASVSAVAITLLILGVTLVIALNAEQMSNYVQGQLEVSAFLKDDVSDAQARQITRQISAMPGVKSAEYISKEQGFQQLKQELGSQYQDILGGLSQKNTLPAKVVVKADDPRQTLAIGQRIAQLPGVEKVNDGKEVVDKLFRFLDLVRNIGLAFVVGLVITAMFLISNTIRITIFSRRREIEIMKLVGATDWFIRWPFLTEGLLIGLIGALIPFVVIVFGYRTLYERFDGSFLALAFPLISADRLAGTLAEVLFGLGLFIGLWGGIVSIRRFLRI</sequence>